<dbReference type="EMBL" id="CM051407">
    <property type="protein sequence ID" value="KAJ4701998.1"/>
    <property type="molecule type" value="Genomic_DNA"/>
</dbReference>
<reference evidence="1 2" key="1">
    <citation type="journal article" date="2023" name="Science">
        <title>Complex scaffold remodeling in plant triterpene biosynthesis.</title>
        <authorList>
            <person name="De La Pena R."/>
            <person name="Hodgson H."/>
            <person name="Liu J.C."/>
            <person name="Stephenson M.J."/>
            <person name="Martin A.C."/>
            <person name="Owen C."/>
            <person name="Harkess A."/>
            <person name="Leebens-Mack J."/>
            <person name="Jimenez L.E."/>
            <person name="Osbourn A."/>
            <person name="Sattely E.S."/>
        </authorList>
    </citation>
    <scope>NUCLEOTIDE SEQUENCE [LARGE SCALE GENOMIC DNA]</scope>
    <source>
        <strain evidence="2">cv. JPN11</strain>
        <tissue evidence="1">Leaf</tissue>
    </source>
</reference>
<keyword evidence="2" id="KW-1185">Reference proteome</keyword>
<gene>
    <name evidence="1" type="ORF">OWV82_025146</name>
</gene>
<accession>A0ACC1WSQ1</accession>
<name>A0ACC1WSQ1_MELAZ</name>
<dbReference type="Proteomes" id="UP001164539">
    <property type="component" value="Chromosome 14"/>
</dbReference>
<sequence>MEIGQLSGRCAAVAFQFSQVPRAQTSTILRCSTPTVTIGLSQPGKLEWQSRNRMFILGMGFVGRIFAEELKNEGWIVCGTCTNVVKLKQLKEKGYGVYLFNANEAEMMILNTLKDYTHLLVSIPPVLGIGDLMLQHGKLLRSTLRDGHLQWLGYLSSTGVYGHCDGAWVDEGYPANPMNEMAKLRLAAEEGWLNLGHDLGLSTQVFRLGGIYGPGRSAVDTIIKQVPQSEGQKMRRSRQYTSRIHVDDICQVLKASINKPSSWNMYNVVDDDPAPREEVFVYARDLVEKKWPGRLGQSRSLDKTDALPEQENSRGEKRVSNARIKKELGVRLRHPSYKSGLQSIIDQMDSDINIVS</sequence>
<comment type="caution">
    <text evidence="1">The sequence shown here is derived from an EMBL/GenBank/DDBJ whole genome shotgun (WGS) entry which is preliminary data.</text>
</comment>
<evidence type="ECO:0000313" key="2">
    <source>
        <dbReference type="Proteomes" id="UP001164539"/>
    </source>
</evidence>
<organism evidence="1 2">
    <name type="scientific">Melia azedarach</name>
    <name type="common">Chinaberry tree</name>
    <dbReference type="NCBI Taxonomy" id="155640"/>
    <lineage>
        <taxon>Eukaryota</taxon>
        <taxon>Viridiplantae</taxon>
        <taxon>Streptophyta</taxon>
        <taxon>Embryophyta</taxon>
        <taxon>Tracheophyta</taxon>
        <taxon>Spermatophyta</taxon>
        <taxon>Magnoliopsida</taxon>
        <taxon>eudicotyledons</taxon>
        <taxon>Gunneridae</taxon>
        <taxon>Pentapetalae</taxon>
        <taxon>rosids</taxon>
        <taxon>malvids</taxon>
        <taxon>Sapindales</taxon>
        <taxon>Meliaceae</taxon>
        <taxon>Melia</taxon>
    </lineage>
</organism>
<protein>
    <submittedName>
        <fullName evidence="1">NAD dependent epimerase/dehydratase</fullName>
    </submittedName>
</protein>
<evidence type="ECO:0000313" key="1">
    <source>
        <dbReference type="EMBL" id="KAJ4701998.1"/>
    </source>
</evidence>
<proteinExistence type="predicted"/>